<dbReference type="PANTHER" id="PTHR35526">
    <property type="entry name" value="ANTI-SIGMA-F FACTOR RSBW-RELATED"/>
    <property type="match status" value="1"/>
</dbReference>
<feature type="domain" description="Histidine kinase/HSP90-like ATPase" evidence="2">
    <location>
        <begin position="24"/>
        <end position="145"/>
    </location>
</feature>
<accession>A0ABP9ND00</accession>
<dbReference type="Proteomes" id="UP001500804">
    <property type="component" value="Unassembled WGS sequence"/>
</dbReference>
<evidence type="ECO:0000259" key="2">
    <source>
        <dbReference type="Pfam" id="PF13581"/>
    </source>
</evidence>
<evidence type="ECO:0000313" key="3">
    <source>
        <dbReference type="EMBL" id="GAA5114894.1"/>
    </source>
</evidence>
<dbReference type="InterPro" id="IPR003594">
    <property type="entry name" value="HATPase_dom"/>
</dbReference>
<dbReference type="Pfam" id="PF13581">
    <property type="entry name" value="HATPase_c_2"/>
    <property type="match status" value="1"/>
</dbReference>
<name>A0ABP9ND00_9PSEU</name>
<dbReference type="InterPro" id="IPR036890">
    <property type="entry name" value="HATPase_C_sf"/>
</dbReference>
<protein>
    <recommendedName>
        <fullName evidence="2">Histidine kinase/HSP90-like ATPase domain-containing protein</fullName>
    </recommendedName>
</protein>
<dbReference type="EMBL" id="BAABJO010000004">
    <property type="protein sequence ID" value="GAA5114894.1"/>
    <property type="molecule type" value="Genomic_DNA"/>
</dbReference>
<evidence type="ECO:0000256" key="1">
    <source>
        <dbReference type="ARBA" id="ARBA00022527"/>
    </source>
</evidence>
<gene>
    <name evidence="3" type="ORF">GCM10023320_12860</name>
</gene>
<keyword evidence="4" id="KW-1185">Reference proteome</keyword>
<reference evidence="4" key="1">
    <citation type="journal article" date="2019" name="Int. J. Syst. Evol. Microbiol.">
        <title>The Global Catalogue of Microorganisms (GCM) 10K type strain sequencing project: providing services to taxonomists for standard genome sequencing and annotation.</title>
        <authorList>
            <consortium name="The Broad Institute Genomics Platform"/>
            <consortium name="The Broad Institute Genome Sequencing Center for Infectious Disease"/>
            <person name="Wu L."/>
            <person name="Ma J."/>
        </authorList>
    </citation>
    <scope>NUCLEOTIDE SEQUENCE [LARGE SCALE GENOMIC DNA]</scope>
    <source>
        <strain evidence="4">JCM 18302</strain>
    </source>
</reference>
<comment type="caution">
    <text evidence="3">The sequence shown here is derived from an EMBL/GenBank/DDBJ whole genome shotgun (WGS) entry which is preliminary data.</text>
</comment>
<dbReference type="SUPFAM" id="SSF55874">
    <property type="entry name" value="ATPase domain of HSP90 chaperone/DNA topoisomerase II/histidine kinase"/>
    <property type="match status" value="1"/>
</dbReference>
<organism evidence="3 4">
    <name type="scientific">Pseudonocardia adelaidensis</name>
    <dbReference type="NCBI Taxonomy" id="648754"/>
    <lineage>
        <taxon>Bacteria</taxon>
        <taxon>Bacillati</taxon>
        <taxon>Actinomycetota</taxon>
        <taxon>Actinomycetes</taxon>
        <taxon>Pseudonocardiales</taxon>
        <taxon>Pseudonocardiaceae</taxon>
        <taxon>Pseudonocardia</taxon>
    </lineage>
</organism>
<sequence>MDEGESGQRTLGATRNAPLQLLLPAIPVAARTARLHLRSWLQRERWPDEPSDDISYGVSEAVTNAVEHAYPPGVDGATVTVTAEVELLPTGMRRVRVRVSDRGRWRPIPQVPCGRGRGFTLMKGLMDRVVITRGDGTTAGTEVVLVSPPVAP</sequence>
<proteinExistence type="predicted"/>
<evidence type="ECO:0000313" key="4">
    <source>
        <dbReference type="Proteomes" id="UP001500804"/>
    </source>
</evidence>
<keyword evidence="1" id="KW-0418">Kinase</keyword>
<keyword evidence="1" id="KW-0723">Serine/threonine-protein kinase</keyword>
<dbReference type="PANTHER" id="PTHR35526:SF3">
    <property type="entry name" value="ANTI-SIGMA-F FACTOR RSBW"/>
    <property type="match status" value="1"/>
</dbReference>
<keyword evidence="1" id="KW-0808">Transferase</keyword>
<dbReference type="Gene3D" id="3.30.565.10">
    <property type="entry name" value="Histidine kinase-like ATPase, C-terminal domain"/>
    <property type="match status" value="1"/>
</dbReference>
<dbReference type="CDD" id="cd16936">
    <property type="entry name" value="HATPase_RsbW-like"/>
    <property type="match status" value="1"/>
</dbReference>
<dbReference type="InterPro" id="IPR050267">
    <property type="entry name" value="Anti-sigma-factor_SerPK"/>
</dbReference>